<proteinExistence type="predicted"/>
<evidence type="ECO:0000313" key="3">
    <source>
        <dbReference type="Proteomes" id="UP000234966"/>
    </source>
</evidence>
<reference evidence="2 3" key="1">
    <citation type="submission" date="2017-07" db="EMBL/GenBank/DDBJ databases">
        <title>Genomes of Fischerella (Mastigocladus) sp. strains.</title>
        <authorList>
            <person name="Miller S.R."/>
        </authorList>
    </citation>
    <scope>NUCLEOTIDE SEQUENCE [LARGE SCALE GENOMIC DNA]</scope>
    <source>
        <strain evidence="2 3">CCMEE 5330</strain>
    </source>
</reference>
<sequence>MRFKYLAILTTVSMLSLGFVAACSNPCAAKTKTPDAGAVNQVNPCAAKNKTNPCAAKTNPCASKTNPCASKK</sequence>
<dbReference type="EMBL" id="NMQI01000495">
    <property type="protein sequence ID" value="PMB40251.1"/>
    <property type="molecule type" value="Genomic_DNA"/>
</dbReference>
<keyword evidence="1" id="KW-0732">Signal</keyword>
<evidence type="ECO:0000256" key="1">
    <source>
        <dbReference type="SAM" id="SignalP"/>
    </source>
</evidence>
<feature type="signal peptide" evidence="1">
    <location>
        <begin position="1"/>
        <end position="21"/>
    </location>
</feature>
<comment type="caution">
    <text evidence="2">The sequence shown here is derived from an EMBL/GenBank/DDBJ whole genome shotgun (WGS) entry which is preliminary data.</text>
</comment>
<feature type="chain" id="PRO_5014872710" description="Lipoprotein" evidence="1">
    <location>
        <begin position="22"/>
        <end position="72"/>
    </location>
</feature>
<dbReference type="PROSITE" id="PS51257">
    <property type="entry name" value="PROKAR_LIPOPROTEIN"/>
    <property type="match status" value="1"/>
</dbReference>
<name>A0A2N6M0E2_9CYAN</name>
<organism evidence="2 3">
    <name type="scientific">Fischerella thermalis CCMEE 5330</name>
    <dbReference type="NCBI Taxonomy" id="2019670"/>
    <lineage>
        <taxon>Bacteria</taxon>
        <taxon>Bacillati</taxon>
        <taxon>Cyanobacteriota</taxon>
        <taxon>Cyanophyceae</taxon>
        <taxon>Nostocales</taxon>
        <taxon>Hapalosiphonaceae</taxon>
        <taxon>Fischerella</taxon>
    </lineage>
</organism>
<dbReference type="Proteomes" id="UP000234966">
    <property type="component" value="Unassembled WGS sequence"/>
</dbReference>
<evidence type="ECO:0000313" key="2">
    <source>
        <dbReference type="EMBL" id="PMB40251.1"/>
    </source>
</evidence>
<accession>A0A2N6M0E2</accession>
<gene>
    <name evidence="2" type="ORF">CEN41_19810</name>
</gene>
<dbReference type="RefSeq" id="WP_102207506.1">
    <property type="nucleotide sequence ID" value="NZ_NMQI01000495.1"/>
</dbReference>
<evidence type="ECO:0008006" key="4">
    <source>
        <dbReference type="Google" id="ProtNLM"/>
    </source>
</evidence>
<protein>
    <recommendedName>
        <fullName evidence="4">Lipoprotein</fullName>
    </recommendedName>
</protein>
<dbReference type="AlphaFoldDB" id="A0A2N6M0E2"/>